<organism evidence="1 2">
    <name type="scientific">Lentinula detonsa</name>
    <dbReference type="NCBI Taxonomy" id="2804962"/>
    <lineage>
        <taxon>Eukaryota</taxon>
        <taxon>Fungi</taxon>
        <taxon>Dikarya</taxon>
        <taxon>Basidiomycota</taxon>
        <taxon>Agaricomycotina</taxon>
        <taxon>Agaricomycetes</taxon>
        <taxon>Agaricomycetidae</taxon>
        <taxon>Agaricales</taxon>
        <taxon>Marasmiineae</taxon>
        <taxon>Omphalotaceae</taxon>
        <taxon>Lentinula</taxon>
    </lineage>
</organism>
<dbReference type="Proteomes" id="UP001142393">
    <property type="component" value="Unassembled WGS sequence"/>
</dbReference>
<reference evidence="1 2" key="1">
    <citation type="journal article" date="2023" name="Proc. Natl. Acad. Sci. U.S.A.">
        <title>A global phylogenomic analysis of the shiitake genus Lentinula.</title>
        <authorList>
            <person name="Sierra-Patev S."/>
            <person name="Min B."/>
            <person name="Naranjo-Ortiz M."/>
            <person name="Looney B."/>
            <person name="Konkel Z."/>
            <person name="Slot J.C."/>
            <person name="Sakamoto Y."/>
            <person name="Steenwyk J.L."/>
            <person name="Rokas A."/>
            <person name="Carro J."/>
            <person name="Camarero S."/>
            <person name="Ferreira P."/>
            <person name="Molpeceres G."/>
            <person name="Ruiz-Duenas F.J."/>
            <person name="Serrano A."/>
            <person name="Henrissat B."/>
            <person name="Drula E."/>
            <person name="Hughes K.W."/>
            <person name="Mata J.L."/>
            <person name="Ishikawa N.K."/>
            <person name="Vargas-Isla R."/>
            <person name="Ushijima S."/>
            <person name="Smith C.A."/>
            <person name="Donoghue J."/>
            <person name="Ahrendt S."/>
            <person name="Andreopoulos W."/>
            <person name="He G."/>
            <person name="LaButti K."/>
            <person name="Lipzen A."/>
            <person name="Ng V."/>
            <person name="Riley R."/>
            <person name="Sandor L."/>
            <person name="Barry K."/>
            <person name="Martinez A.T."/>
            <person name="Xiao Y."/>
            <person name="Gibbons J.G."/>
            <person name="Terashima K."/>
            <person name="Grigoriev I.V."/>
            <person name="Hibbett D."/>
        </authorList>
    </citation>
    <scope>NUCLEOTIDE SEQUENCE [LARGE SCALE GENOMIC DNA]</scope>
    <source>
        <strain evidence="1 2">TFB7810</strain>
    </source>
</reference>
<evidence type="ECO:0000313" key="2">
    <source>
        <dbReference type="Proteomes" id="UP001142393"/>
    </source>
</evidence>
<name>A0A9W8NYU1_9AGAR</name>
<evidence type="ECO:0000313" key="1">
    <source>
        <dbReference type="EMBL" id="KAJ3743543.1"/>
    </source>
</evidence>
<protein>
    <submittedName>
        <fullName evidence="1">Uncharacterized protein</fullName>
    </submittedName>
</protein>
<accession>A0A9W8NYU1</accession>
<sequence length="205" mass="23147">MIRLSYEYWAGLADTIIVSPIVLHGPGKARIMNQRTSECTHLPTISIQQLMPNYSEGSRKISREARITINTSFMSPPARHETLVIEEFKGTFVLRSAIRGQSEKNETLREERFSVILTYLQKEISIMRLHVPPKKELQSCMTIKLESMNANYLNKPTNCHPTTIEYPALTPAYLAFNDGAEEDRTGSGTGAYLEIPLKAYLLLIG</sequence>
<dbReference type="EMBL" id="JANVFU010000008">
    <property type="protein sequence ID" value="KAJ3743543.1"/>
    <property type="molecule type" value="Genomic_DNA"/>
</dbReference>
<keyword evidence="2" id="KW-1185">Reference proteome</keyword>
<comment type="caution">
    <text evidence="1">The sequence shown here is derived from an EMBL/GenBank/DDBJ whole genome shotgun (WGS) entry which is preliminary data.</text>
</comment>
<gene>
    <name evidence="1" type="ORF">DFH05DRAFT_1557900</name>
</gene>
<dbReference type="AlphaFoldDB" id="A0A9W8NYU1"/>
<proteinExistence type="predicted"/>